<name>A0A1X0J664_MYCRH</name>
<dbReference type="InterPro" id="IPR001509">
    <property type="entry name" value="Epimerase_deHydtase"/>
</dbReference>
<evidence type="ECO:0000259" key="1">
    <source>
        <dbReference type="Pfam" id="PF01370"/>
    </source>
</evidence>
<dbReference type="OrthoDB" id="9801785at2"/>
<accession>A0A1X0J664</accession>
<evidence type="ECO:0000313" key="2">
    <source>
        <dbReference type="EMBL" id="ORB56977.1"/>
    </source>
</evidence>
<dbReference type="InterPro" id="IPR036291">
    <property type="entry name" value="NAD(P)-bd_dom_sf"/>
</dbReference>
<reference evidence="2 3" key="1">
    <citation type="submission" date="2016-12" db="EMBL/GenBank/DDBJ databases">
        <title>The new phylogeny of genus Mycobacterium.</title>
        <authorList>
            <person name="Tortoli E."/>
            <person name="Trovato A."/>
            <person name="Cirillo D.M."/>
        </authorList>
    </citation>
    <scope>NUCLEOTIDE SEQUENCE [LARGE SCALE GENOMIC DNA]</scope>
    <source>
        <strain evidence="2 3">DSM 44223</strain>
    </source>
</reference>
<dbReference type="SUPFAM" id="SSF51735">
    <property type="entry name" value="NAD(P)-binding Rossmann-fold domains"/>
    <property type="match status" value="1"/>
</dbReference>
<dbReference type="AlphaFoldDB" id="A0A1X0J664"/>
<dbReference type="GO" id="GO:0004029">
    <property type="term" value="F:aldehyde dehydrogenase (NAD+) activity"/>
    <property type="evidence" value="ECO:0007669"/>
    <property type="project" value="TreeGrafter"/>
</dbReference>
<evidence type="ECO:0000313" key="3">
    <source>
        <dbReference type="Proteomes" id="UP000192534"/>
    </source>
</evidence>
<proteinExistence type="predicted"/>
<dbReference type="PANTHER" id="PTHR48079">
    <property type="entry name" value="PROTEIN YEEZ"/>
    <property type="match status" value="1"/>
</dbReference>
<keyword evidence="3" id="KW-1185">Reference proteome</keyword>
<organism evidence="2 3">
    <name type="scientific">Mycolicibacterium rhodesiae</name>
    <name type="common">Mycobacterium rhodesiae</name>
    <dbReference type="NCBI Taxonomy" id="36814"/>
    <lineage>
        <taxon>Bacteria</taxon>
        <taxon>Bacillati</taxon>
        <taxon>Actinomycetota</taxon>
        <taxon>Actinomycetes</taxon>
        <taxon>Mycobacteriales</taxon>
        <taxon>Mycobacteriaceae</taxon>
        <taxon>Mycolicibacterium</taxon>
    </lineage>
</organism>
<dbReference type="EMBL" id="MVIH01000001">
    <property type="protein sequence ID" value="ORB56977.1"/>
    <property type="molecule type" value="Genomic_DNA"/>
</dbReference>
<dbReference type="Proteomes" id="UP000192534">
    <property type="component" value="Unassembled WGS sequence"/>
</dbReference>
<dbReference type="PANTHER" id="PTHR48079:SF6">
    <property type="entry name" value="NAD(P)-BINDING DOMAIN-CONTAINING PROTEIN-RELATED"/>
    <property type="match status" value="1"/>
</dbReference>
<sequence length="338" mass="36454">MLRNVAGTDSLVLGASGFLGSHVTRQLVERGDTVRVMLRKSSSTRGLDDLPVRRFYGDIFDDAGLKEAMDGCDVVYYCVVDTRAHLRDPAPLYRTNVEGLRHVLDAAVNADLRKFVFTSTIGTIGLGTGGVVNEDTPVNWDGKGGGYIGSRIAAEKLVLDYSRDKALPAVALCVSNTYGAGDWQPTPHGSLVAAAAAGKLPFYMDGMATEVVGITDAARALLLAADHGRVGERYIISERYLPYRELYETAALAAGRPAPRWGIPKPVMTAAGALGGAVAALTGRDLPLNPTTVRLMGIMAPMDHGKATREMGWHPRDVHESIREAVEFFGRRRRERAC</sequence>
<dbReference type="Gene3D" id="3.40.50.720">
    <property type="entry name" value="NAD(P)-binding Rossmann-like Domain"/>
    <property type="match status" value="1"/>
</dbReference>
<dbReference type="Pfam" id="PF01370">
    <property type="entry name" value="Epimerase"/>
    <property type="match status" value="1"/>
</dbReference>
<comment type="caution">
    <text evidence="2">The sequence shown here is derived from an EMBL/GenBank/DDBJ whole genome shotgun (WGS) entry which is preliminary data.</text>
</comment>
<feature type="domain" description="NAD-dependent epimerase/dehydratase" evidence="1">
    <location>
        <begin position="11"/>
        <end position="236"/>
    </location>
</feature>
<dbReference type="GO" id="GO:0005737">
    <property type="term" value="C:cytoplasm"/>
    <property type="evidence" value="ECO:0007669"/>
    <property type="project" value="TreeGrafter"/>
</dbReference>
<gene>
    <name evidence="2" type="ORF">BST42_00710</name>
</gene>
<protein>
    <submittedName>
        <fullName evidence="2">NAD-dependent dehydratase</fullName>
    </submittedName>
</protein>
<dbReference type="InterPro" id="IPR051783">
    <property type="entry name" value="NAD(P)-dependent_oxidoreduct"/>
</dbReference>